<sequence length="99" mass="10889">MGACEFPGSATAPAGWCLVTPAERTLRARIAANTSWGKTVDRTARTEAARKALHDRFETQVPAEITDPQARAVAAENLRKAHYQRMALRSAQSRARNRV</sequence>
<dbReference type="Proteomes" id="UP000631312">
    <property type="component" value="Unassembled WGS sequence"/>
</dbReference>
<dbReference type="EMBL" id="BOMP01000157">
    <property type="protein sequence ID" value="GIE45260.1"/>
    <property type="molecule type" value="Genomic_DNA"/>
</dbReference>
<reference evidence="1 2" key="1">
    <citation type="submission" date="2021-01" db="EMBL/GenBank/DDBJ databases">
        <title>Whole genome shotgun sequence of Actinoplanes lobatus NBRC 12513.</title>
        <authorList>
            <person name="Komaki H."/>
            <person name="Tamura T."/>
        </authorList>
    </citation>
    <scope>NUCLEOTIDE SEQUENCE [LARGE SCALE GENOMIC DNA]</scope>
    <source>
        <strain evidence="1 2">NBRC 12513</strain>
    </source>
</reference>
<evidence type="ECO:0000313" key="2">
    <source>
        <dbReference type="Proteomes" id="UP000631312"/>
    </source>
</evidence>
<keyword evidence="2" id="KW-1185">Reference proteome</keyword>
<evidence type="ECO:0000313" key="1">
    <source>
        <dbReference type="EMBL" id="GIE45260.1"/>
    </source>
</evidence>
<gene>
    <name evidence="1" type="ORF">Alo02nite_81580</name>
</gene>
<protein>
    <submittedName>
        <fullName evidence="1">Uncharacterized protein</fullName>
    </submittedName>
</protein>
<comment type="caution">
    <text evidence="1">The sequence shown here is derived from an EMBL/GenBank/DDBJ whole genome shotgun (WGS) entry which is preliminary data.</text>
</comment>
<proteinExistence type="predicted"/>
<accession>A0ABQ4AWX9</accession>
<organism evidence="1 2">
    <name type="scientific">Actinoplanes lobatus</name>
    <dbReference type="NCBI Taxonomy" id="113568"/>
    <lineage>
        <taxon>Bacteria</taxon>
        <taxon>Bacillati</taxon>
        <taxon>Actinomycetota</taxon>
        <taxon>Actinomycetes</taxon>
        <taxon>Micromonosporales</taxon>
        <taxon>Micromonosporaceae</taxon>
        <taxon>Actinoplanes</taxon>
    </lineage>
</organism>
<name>A0ABQ4AWX9_9ACTN</name>